<keyword evidence="2" id="KW-1185">Reference proteome</keyword>
<proteinExistence type="predicted"/>
<dbReference type="Proteomes" id="UP000287247">
    <property type="component" value="Unassembled WGS sequence"/>
</dbReference>
<accession>A0A401IJW1</accession>
<dbReference type="RefSeq" id="WP_227873407.1">
    <property type="nucleotide sequence ID" value="NZ_BDQK01000013.1"/>
</dbReference>
<organism evidence="1 2">
    <name type="scientific">Aphanothece sacrum FPU1</name>
    <dbReference type="NCBI Taxonomy" id="1920663"/>
    <lineage>
        <taxon>Bacteria</taxon>
        <taxon>Bacillati</taxon>
        <taxon>Cyanobacteriota</taxon>
        <taxon>Cyanophyceae</taxon>
        <taxon>Oscillatoriophycideae</taxon>
        <taxon>Chroococcales</taxon>
        <taxon>Aphanothecaceae</taxon>
        <taxon>Aphanothece</taxon>
    </lineage>
</organism>
<protein>
    <recommendedName>
        <fullName evidence="3">DUF2778 domain-containing protein</fullName>
    </recommendedName>
</protein>
<evidence type="ECO:0000313" key="1">
    <source>
        <dbReference type="EMBL" id="GBF81592.1"/>
    </source>
</evidence>
<comment type="caution">
    <text evidence="1">The sequence shown here is derived from an EMBL/GenBank/DDBJ whole genome shotgun (WGS) entry which is preliminary data.</text>
</comment>
<dbReference type="AlphaFoldDB" id="A0A401IJW1"/>
<evidence type="ECO:0008006" key="3">
    <source>
        <dbReference type="Google" id="ProtNLM"/>
    </source>
</evidence>
<gene>
    <name evidence="1" type="ORF">AsFPU1_3010</name>
</gene>
<sequence>MFKGNFYHILPNSVNIEGISRGEFGVHFDANAPGSAGCIVIRNRQEWDGFQKLMSDYNSAGVETVLLSILYT</sequence>
<name>A0A401IJW1_APHSA</name>
<dbReference type="EMBL" id="BDQK01000013">
    <property type="protein sequence ID" value="GBF81592.1"/>
    <property type="molecule type" value="Genomic_DNA"/>
</dbReference>
<evidence type="ECO:0000313" key="2">
    <source>
        <dbReference type="Proteomes" id="UP000287247"/>
    </source>
</evidence>
<reference evidence="2" key="1">
    <citation type="submission" date="2017-05" db="EMBL/GenBank/DDBJ databases">
        <title>Physiological properties and genetic analysis related to exopolysaccharide production of fresh-water unicellular cyanobacterium Aphanothece sacrum, Suizenji Nori, that has been cultured as a food source in Japan.</title>
        <authorList>
            <person name="Kanesaki Y."/>
            <person name="Yoshikawa S."/>
            <person name="Ohki K."/>
        </authorList>
    </citation>
    <scope>NUCLEOTIDE SEQUENCE [LARGE SCALE GENOMIC DNA]</scope>
    <source>
        <strain evidence="2">FPU1</strain>
    </source>
</reference>